<feature type="transmembrane region" description="Helical" evidence="3">
    <location>
        <begin position="311"/>
        <end position="330"/>
    </location>
</feature>
<feature type="transmembrane region" description="Helical" evidence="3">
    <location>
        <begin position="337"/>
        <end position="355"/>
    </location>
</feature>
<dbReference type="EMBL" id="JADGIZ020000058">
    <property type="protein sequence ID" value="KAL2912756.1"/>
    <property type="molecule type" value="Genomic_DNA"/>
</dbReference>
<dbReference type="PROSITE" id="PS50850">
    <property type="entry name" value="MFS"/>
    <property type="match status" value="1"/>
</dbReference>
<evidence type="ECO:0000313" key="6">
    <source>
        <dbReference type="Proteomes" id="UP001527925"/>
    </source>
</evidence>
<dbReference type="Gene3D" id="1.20.1250.20">
    <property type="entry name" value="MFS general substrate transporter like domains"/>
    <property type="match status" value="1"/>
</dbReference>
<dbReference type="PANTHER" id="PTHR23528:SF1">
    <property type="entry name" value="MAJOR FACILITATOR SUPERFAMILY (MFS) PROFILE DOMAIN-CONTAINING PROTEIN"/>
    <property type="match status" value="1"/>
</dbReference>
<evidence type="ECO:0000313" key="5">
    <source>
        <dbReference type="EMBL" id="KAL2912756.1"/>
    </source>
</evidence>
<organism evidence="5 6">
    <name type="scientific">Polyrhizophydium stewartii</name>
    <dbReference type="NCBI Taxonomy" id="2732419"/>
    <lineage>
        <taxon>Eukaryota</taxon>
        <taxon>Fungi</taxon>
        <taxon>Fungi incertae sedis</taxon>
        <taxon>Chytridiomycota</taxon>
        <taxon>Chytridiomycota incertae sedis</taxon>
        <taxon>Chytridiomycetes</taxon>
        <taxon>Rhizophydiales</taxon>
        <taxon>Rhizophydiales incertae sedis</taxon>
        <taxon>Polyrhizophydium</taxon>
    </lineage>
</organism>
<dbReference type="InterPro" id="IPR020846">
    <property type="entry name" value="MFS_dom"/>
</dbReference>
<feature type="transmembrane region" description="Helical" evidence="3">
    <location>
        <begin position="361"/>
        <end position="388"/>
    </location>
</feature>
<feature type="transmembrane region" description="Helical" evidence="3">
    <location>
        <begin position="281"/>
        <end position="299"/>
    </location>
</feature>
<feature type="region of interest" description="Disordered" evidence="2">
    <location>
        <begin position="1"/>
        <end position="20"/>
    </location>
</feature>
<evidence type="ECO:0000256" key="3">
    <source>
        <dbReference type="SAM" id="Phobius"/>
    </source>
</evidence>
<proteinExistence type="predicted"/>
<dbReference type="Proteomes" id="UP001527925">
    <property type="component" value="Unassembled WGS sequence"/>
</dbReference>
<feature type="transmembrane region" description="Helical" evidence="3">
    <location>
        <begin position="189"/>
        <end position="213"/>
    </location>
</feature>
<gene>
    <name evidence="5" type="ORF">HK105_207748</name>
</gene>
<feature type="transmembrane region" description="Helical" evidence="3">
    <location>
        <begin position="400"/>
        <end position="420"/>
    </location>
</feature>
<feature type="transmembrane region" description="Helical" evidence="3">
    <location>
        <begin position="219"/>
        <end position="238"/>
    </location>
</feature>
<keyword evidence="6" id="KW-1185">Reference proteome</keyword>
<dbReference type="InterPro" id="IPR011701">
    <property type="entry name" value="MFS"/>
</dbReference>
<feature type="transmembrane region" description="Helical" evidence="3">
    <location>
        <begin position="129"/>
        <end position="147"/>
    </location>
</feature>
<evidence type="ECO:0000259" key="4">
    <source>
        <dbReference type="PROSITE" id="PS50850"/>
    </source>
</evidence>
<dbReference type="Pfam" id="PF07690">
    <property type="entry name" value="MFS_1"/>
    <property type="match status" value="1"/>
</dbReference>
<feature type="transmembrane region" description="Helical" evidence="3">
    <location>
        <begin position="97"/>
        <end position="117"/>
    </location>
</feature>
<keyword evidence="3" id="KW-1133">Transmembrane helix</keyword>
<feature type="transmembrane region" description="Helical" evidence="3">
    <location>
        <begin position="440"/>
        <end position="458"/>
    </location>
</feature>
<dbReference type="InterPro" id="IPR036259">
    <property type="entry name" value="MFS_trans_sf"/>
</dbReference>
<comment type="subcellular location">
    <subcellularLocation>
        <location evidence="1">Membrane</location>
        <topology evidence="1">Multi-pass membrane protein</topology>
    </subcellularLocation>
</comment>
<dbReference type="PANTHER" id="PTHR23528">
    <property type="match status" value="1"/>
</dbReference>
<name>A0ABR4MZR6_9FUNG</name>
<feature type="domain" description="Major facilitator superfamily (MFS) profile" evidence="4">
    <location>
        <begin position="54"/>
        <end position="462"/>
    </location>
</feature>
<sequence>MSRQELNERGGSDVDGDDDSELAGLRGSRDMIIDDSGDGECGDGCTHKRRPLSLLQMLQLSGFWFAYNLFWFLQMIVLMPAQVERMVGADSKGSGLAVVSLAAGVAFGVSTLVAGALNDRFTSRLGRRMPFIAVGTVVSSVGLFLLWSSEPLWVYMLVYVPINVASAVSSVPYNGLIADVTPPEQNGRMSAVLGAANLAGYLAGAATGIFVQSLTETEVYAIMAAISLVFTVPTLVAVREPQHHFATSDARPPLAWGEFLSAMVRPLVVHRDFRLVFVSRMLFQLGIATMQQFLQYWIADCVATDMTPTRAVSVGLIPNLLLAPLAAMLIPSHHRKIVVYAAAAMMIAACVLVMATSQFGWVLAVSGLFGSGFGPFLSVEFAMLMDVLPSASDAARDMGLWHMALVLPQIVATPVAGWILDASQQFGNARGMQCFGYQVVYGMCMAYFLAGVAVTVRIRGIK</sequence>
<evidence type="ECO:0000256" key="2">
    <source>
        <dbReference type="SAM" id="MobiDB-lite"/>
    </source>
</evidence>
<comment type="caution">
    <text evidence="5">The sequence shown here is derived from an EMBL/GenBank/DDBJ whole genome shotgun (WGS) entry which is preliminary data.</text>
</comment>
<feature type="transmembrane region" description="Helical" evidence="3">
    <location>
        <begin position="153"/>
        <end position="177"/>
    </location>
</feature>
<keyword evidence="3" id="KW-0472">Membrane</keyword>
<accession>A0ABR4MZR6</accession>
<feature type="compositionally biased region" description="Basic and acidic residues" evidence="2">
    <location>
        <begin position="1"/>
        <end position="12"/>
    </location>
</feature>
<protein>
    <recommendedName>
        <fullName evidence="4">Major facilitator superfamily (MFS) profile domain-containing protein</fullName>
    </recommendedName>
</protein>
<feature type="transmembrane region" description="Helical" evidence="3">
    <location>
        <begin position="57"/>
        <end position="77"/>
    </location>
</feature>
<keyword evidence="3" id="KW-0812">Transmembrane</keyword>
<reference evidence="5 6" key="1">
    <citation type="submission" date="2023-09" db="EMBL/GenBank/DDBJ databases">
        <title>Pangenome analysis of Batrachochytrium dendrobatidis and related Chytrids.</title>
        <authorList>
            <person name="Yacoub M.N."/>
            <person name="Stajich J.E."/>
            <person name="James T.Y."/>
        </authorList>
    </citation>
    <scope>NUCLEOTIDE SEQUENCE [LARGE SCALE GENOMIC DNA]</scope>
    <source>
        <strain evidence="5 6">JEL0888</strain>
    </source>
</reference>
<evidence type="ECO:0000256" key="1">
    <source>
        <dbReference type="ARBA" id="ARBA00004141"/>
    </source>
</evidence>
<dbReference type="SUPFAM" id="SSF103473">
    <property type="entry name" value="MFS general substrate transporter"/>
    <property type="match status" value="1"/>
</dbReference>